<dbReference type="PANTHER" id="PTHR11771">
    <property type="entry name" value="LIPOXYGENASE"/>
    <property type="match status" value="1"/>
</dbReference>
<feature type="chain" id="PRO_5029608344" description="Lipoxygenase domain-containing protein" evidence="4">
    <location>
        <begin position="18"/>
        <end position="668"/>
    </location>
</feature>
<dbReference type="Pfam" id="PF00305">
    <property type="entry name" value="Lipoxygenase"/>
    <property type="match status" value="1"/>
</dbReference>
<dbReference type="OrthoDB" id="5948445at2759"/>
<dbReference type="Proteomes" id="UP000594262">
    <property type="component" value="Unplaced"/>
</dbReference>
<name>A0A7M5VB25_9CNID</name>
<dbReference type="GO" id="GO:0046872">
    <property type="term" value="F:metal ion binding"/>
    <property type="evidence" value="ECO:0007669"/>
    <property type="project" value="UniProtKB-KW"/>
</dbReference>
<keyword evidence="3" id="KW-0560">Oxidoreductase</keyword>
<evidence type="ECO:0000256" key="1">
    <source>
        <dbReference type="ARBA" id="ARBA00022723"/>
    </source>
</evidence>
<dbReference type="GO" id="GO:0016702">
    <property type="term" value="F:oxidoreductase activity, acting on single donors with incorporation of molecular oxygen, incorporation of two atoms of oxygen"/>
    <property type="evidence" value="ECO:0007669"/>
    <property type="project" value="InterPro"/>
</dbReference>
<dbReference type="GO" id="GO:0034440">
    <property type="term" value="P:lipid oxidation"/>
    <property type="evidence" value="ECO:0007669"/>
    <property type="project" value="InterPro"/>
</dbReference>
<dbReference type="AlphaFoldDB" id="A0A7M5VB25"/>
<dbReference type="GeneID" id="136819630"/>
<dbReference type="EnsemblMetazoa" id="CLYHEMT006781.1">
    <property type="protein sequence ID" value="CLYHEMP006781.1"/>
    <property type="gene ID" value="CLYHEMG006781"/>
</dbReference>
<accession>A0A7M5VB25</accession>
<keyword evidence="7" id="KW-1185">Reference proteome</keyword>
<feature type="domain" description="Lipoxygenase" evidence="5">
    <location>
        <begin position="203"/>
        <end position="553"/>
    </location>
</feature>
<sequence>MRSTYFALFVLTSAVLAHQEHQFDAANHLQLSEQDALWFGSTFRKVKNFFGGGKKKPKFTVPPECPVSIQAATKTCQKDRYTDIAKARYWYKITDENSNVDFPLAKEVPWLEQNLTTIKGYYAADPFESRYSALLLTWSKILLEHIAPQLGKAFAKLPFSNNQQYAMAYNGWQGAVKKAKFPWFFGNPGQYPEHTDHINNGLWESDEAFTQRRLTGQCPYLLRKVMIKGSKGYLLKDLKPIINMNFFKNFKIKYDNKKTVSFTQAISDQRLFVLHQPEMVGTKNVPDVFKDKLPDRKLADVKTPITFFVLGYDGLLRVIAIQRNPGKTQKVLVPGDSSWLLAKGEAEMCSDLYCQAKLHLGGVHFVATVYCLSFRRHLSTQHPLYDFFKYHCEGTVPHITTVFDSLTKPNAAGSVIYGTGNALFIKLSKAAFDERNYEHTTFEHFINGNGLDDKRIKYYPYRDDAKEILKEYDIFINSLVDKYYKGGWFSKNKKLRADKELQAWVNELSSNGKKKPDGGKGKMIGFPPSFRSNSQLKTFLKRFLFINLFHTSANYPDTRDFVPISPTRLYQKLDGSDMPFFDALSGRVYAVKYFIFRGLLANFRVNRIFAYWKHIVNPVYRHIVRTSFFRMHVLLQKKLAKRNAARKAKKQLGYQIMEPKWLTNSIHI</sequence>
<dbReference type="InterPro" id="IPR000907">
    <property type="entry name" value="LipOase"/>
</dbReference>
<feature type="signal peptide" evidence="4">
    <location>
        <begin position="1"/>
        <end position="17"/>
    </location>
</feature>
<dbReference type="InterPro" id="IPR013819">
    <property type="entry name" value="LipOase_C"/>
</dbReference>
<keyword evidence="2" id="KW-0223">Dioxygenase</keyword>
<dbReference type="Gene3D" id="3.10.450.60">
    <property type="match status" value="1"/>
</dbReference>
<evidence type="ECO:0000256" key="2">
    <source>
        <dbReference type="ARBA" id="ARBA00022964"/>
    </source>
</evidence>
<evidence type="ECO:0000313" key="7">
    <source>
        <dbReference type="Proteomes" id="UP000594262"/>
    </source>
</evidence>
<keyword evidence="4" id="KW-0732">Signal</keyword>
<evidence type="ECO:0000256" key="3">
    <source>
        <dbReference type="ARBA" id="ARBA00023002"/>
    </source>
</evidence>
<evidence type="ECO:0000256" key="4">
    <source>
        <dbReference type="SAM" id="SignalP"/>
    </source>
</evidence>
<dbReference type="InterPro" id="IPR036226">
    <property type="entry name" value="LipOase_C_sf"/>
</dbReference>
<organism evidence="6 7">
    <name type="scientific">Clytia hemisphaerica</name>
    <dbReference type="NCBI Taxonomy" id="252671"/>
    <lineage>
        <taxon>Eukaryota</taxon>
        <taxon>Metazoa</taxon>
        <taxon>Cnidaria</taxon>
        <taxon>Hydrozoa</taxon>
        <taxon>Hydroidolina</taxon>
        <taxon>Leptothecata</taxon>
        <taxon>Obeliida</taxon>
        <taxon>Clytiidae</taxon>
        <taxon>Clytia</taxon>
    </lineage>
</organism>
<evidence type="ECO:0000313" key="6">
    <source>
        <dbReference type="EnsemblMetazoa" id="CLYHEMP006781.1"/>
    </source>
</evidence>
<dbReference type="PROSITE" id="PS51393">
    <property type="entry name" value="LIPOXYGENASE_3"/>
    <property type="match status" value="1"/>
</dbReference>
<dbReference type="SUPFAM" id="SSF48484">
    <property type="entry name" value="Lipoxigenase"/>
    <property type="match status" value="1"/>
</dbReference>
<dbReference type="RefSeq" id="XP_066931969.1">
    <property type="nucleotide sequence ID" value="XM_067075868.1"/>
</dbReference>
<reference evidence="6" key="1">
    <citation type="submission" date="2021-01" db="UniProtKB">
        <authorList>
            <consortium name="EnsemblMetazoa"/>
        </authorList>
    </citation>
    <scope>IDENTIFICATION</scope>
</reference>
<evidence type="ECO:0000259" key="5">
    <source>
        <dbReference type="PROSITE" id="PS51393"/>
    </source>
</evidence>
<dbReference type="Gene3D" id="1.20.245.10">
    <property type="entry name" value="Lipoxygenase-1, Domain 5"/>
    <property type="match status" value="1"/>
</dbReference>
<proteinExistence type="predicted"/>
<keyword evidence="1" id="KW-0479">Metal-binding</keyword>
<protein>
    <recommendedName>
        <fullName evidence="5">Lipoxygenase domain-containing protein</fullName>
    </recommendedName>
</protein>